<dbReference type="EMBL" id="JALIEB010000025">
    <property type="protein sequence ID" value="MCV3274022.1"/>
    <property type="molecule type" value="Genomic_DNA"/>
</dbReference>
<accession>A0ABT3BKB4</accession>
<dbReference type="InterPro" id="IPR045445">
    <property type="entry name" value="DUF6502"/>
</dbReference>
<name>A0ABT3BKB4_9RHOB</name>
<comment type="caution">
    <text evidence="1">The sequence shown here is derived from an EMBL/GenBank/DDBJ whole genome shotgun (WGS) entry which is preliminary data.</text>
</comment>
<keyword evidence="2" id="KW-1185">Reference proteome</keyword>
<dbReference type="Proteomes" id="UP001208690">
    <property type="component" value="Unassembled WGS sequence"/>
</dbReference>
<protein>
    <submittedName>
        <fullName evidence="1">DUF6502 family protein</fullName>
    </submittedName>
</protein>
<proteinExistence type="predicted"/>
<evidence type="ECO:0000313" key="2">
    <source>
        <dbReference type="Proteomes" id="UP001208690"/>
    </source>
</evidence>
<dbReference type="RefSeq" id="WP_263846228.1">
    <property type="nucleotide sequence ID" value="NZ_JALIEB010000025.1"/>
</dbReference>
<gene>
    <name evidence="1" type="ORF">MUB52_21520</name>
</gene>
<dbReference type="Pfam" id="PF20112">
    <property type="entry name" value="DUF6502"/>
    <property type="match status" value="1"/>
</dbReference>
<evidence type="ECO:0000313" key="1">
    <source>
        <dbReference type="EMBL" id="MCV3274022.1"/>
    </source>
</evidence>
<organism evidence="1 2">
    <name type="scientific">Roseobacter sinensis</name>
    <dbReference type="NCBI Taxonomy" id="2931391"/>
    <lineage>
        <taxon>Bacteria</taxon>
        <taxon>Pseudomonadati</taxon>
        <taxon>Pseudomonadota</taxon>
        <taxon>Alphaproteobacteria</taxon>
        <taxon>Rhodobacterales</taxon>
        <taxon>Roseobacteraceae</taxon>
        <taxon>Roseobacter</taxon>
    </lineage>
</organism>
<sequence>MAARDPFSRSGLFERAVRRILRPLVRALIAQGVTAPALYRIVKQTYVEVAVDDLGDAATDSRVNVVTGVHRRDVKEFRTGDQSDSNETQRKVSILLTVVGRWMSDPMFTENGRPRVLPRFAADGPSFETLVQSVSRDIRPRTVLDELTRQGIAELEDDMVRLLSEGLVGSADTDQKLHFFAFNLGDHMQAAVDNLLSDAPEFLERAVFYNNLEASSVAAIEAEARRLSQDGLKRINTLAAGKQAEDKSKPTAHHRFRFGVFFYREEEDAGTKGTSTDDDG</sequence>
<reference evidence="1 2" key="1">
    <citation type="submission" date="2022-04" db="EMBL/GenBank/DDBJ databases">
        <title>Roseobacter sp. WL0113 is a bacterium isolated from neritic sediment.</title>
        <authorList>
            <person name="Wang L."/>
            <person name="He W."/>
            <person name="Zhang D.-F."/>
        </authorList>
    </citation>
    <scope>NUCLEOTIDE SEQUENCE [LARGE SCALE GENOMIC DNA]</scope>
    <source>
        <strain evidence="1 2">WL0113</strain>
    </source>
</reference>